<gene>
    <name evidence="1" type="ORF">H0E87_009214</name>
</gene>
<accession>A0A8T2Z3N8</accession>
<dbReference type="Gene3D" id="3.80.10.10">
    <property type="entry name" value="Ribonuclease Inhibitor"/>
    <property type="match status" value="1"/>
</dbReference>
<name>A0A8T2Z3N8_POPDE</name>
<dbReference type="AlphaFoldDB" id="A0A8T2Z3N8"/>
<sequence>MTRQQKLFGKTLKDLQLLKNLDLDNETLTQISLHCKNFESLSIRRYTIRKEEASAIVNYLPRIKRLIISVAYMLEENLVMILKGCEELSCIWMCAKEMVFRLRLASHISPKFKYKVLVM</sequence>
<organism evidence="1 2">
    <name type="scientific">Populus deltoides</name>
    <name type="common">Eastern poplar</name>
    <name type="synonym">Eastern cottonwood</name>
    <dbReference type="NCBI Taxonomy" id="3696"/>
    <lineage>
        <taxon>Eukaryota</taxon>
        <taxon>Viridiplantae</taxon>
        <taxon>Streptophyta</taxon>
        <taxon>Embryophyta</taxon>
        <taxon>Tracheophyta</taxon>
        <taxon>Spermatophyta</taxon>
        <taxon>Magnoliopsida</taxon>
        <taxon>eudicotyledons</taxon>
        <taxon>Gunneridae</taxon>
        <taxon>Pentapetalae</taxon>
        <taxon>rosids</taxon>
        <taxon>fabids</taxon>
        <taxon>Malpighiales</taxon>
        <taxon>Salicaceae</taxon>
        <taxon>Saliceae</taxon>
        <taxon>Populus</taxon>
    </lineage>
</organism>
<dbReference type="Proteomes" id="UP000807159">
    <property type="component" value="Chromosome 4"/>
</dbReference>
<dbReference type="InterPro" id="IPR032675">
    <property type="entry name" value="LRR_dom_sf"/>
</dbReference>
<evidence type="ECO:0000313" key="2">
    <source>
        <dbReference type="Proteomes" id="UP000807159"/>
    </source>
</evidence>
<dbReference type="EMBL" id="JACEGQ020000004">
    <property type="protein sequence ID" value="KAH8511941.1"/>
    <property type="molecule type" value="Genomic_DNA"/>
</dbReference>
<protein>
    <submittedName>
        <fullName evidence="1">Uncharacterized protein</fullName>
    </submittedName>
</protein>
<keyword evidence="2" id="KW-1185">Reference proteome</keyword>
<proteinExistence type="predicted"/>
<evidence type="ECO:0000313" key="1">
    <source>
        <dbReference type="EMBL" id="KAH8511941.1"/>
    </source>
</evidence>
<dbReference type="SUPFAM" id="SSF52047">
    <property type="entry name" value="RNI-like"/>
    <property type="match status" value="1"/>
</dbReference>
<reference evidence="1" key="1">
    <citation type="journal article" date="2021" name="J. Hered.">
        <title>Genome Assembly of Salicaceae Populus deltoides (Eastern Cottonwood) I-69 Based on Nanopore Sequencing and Hi-C Technologies.</title>
        <authorList>
            <person name="Bai S."/>
            <person name="Wu H."/>
            <person name="Zhang J."/>
            <person name="Pan Z."/>
            <person name="Zhao W."/>
            <person name="Li Z."/>
            <person name="Tong C."/>
        </authorList>
    </citation>
    <scope>NUCLEOTIDE SEQUENCE</scope>
    <source>
        <tissue evidence="1">Leaf</tissue>
    </source>
</reference>
<comment type="caution">
    <text evidence="1">The sequence shown here is derived from an EMBL/GenBank/DDBJ whole genome shotgun (WGS) entry which is preliminary data.</text>
</comment>